<keyword evidence="2" id="KW-0677">Repeat</keyword>
<feature type="region of interest" description="Disordered" evidence="8">
    <location>
        <begin position="1748"/>
        <end position="1843"/>
    </location>
</feature>
<feature type="region of interest" description="Disordered" evidence="8">
    <location>
        <begin position="1158"/>
        <end position="1179"/>
    </location>
</feature>
<dbReference type="InterPro" id="IPR001965">
    <property type="entry name" value="Znf_PHD"/>
</dbReference>
<keyword evidence="5" id="KW-0862">Zinc</keyword>
<dbReference type="Gene3D" id="6.10.250.1310">
    <property type="match status" value="1"/>
</dbReference>
<feature type="region of interest" description="Disordered" evidence="8">
    <location>
        <begin position="1"/>
        <end position="195"/>
    </location>
</feature>
<dbReference type="InterPro" id="IPR016197">
    <property type="entry name" value="Chromo-like_dom_sf"/>
</dbReference>
<dbReference type="PROSITE" id="PS51194">
    <property type="entry name" value="HELICASE_CTER"/>
    <property type="match status" value="1"/>
</dbReference>
<feature type="compositionally biased region" description="Polar residues" evidence="8">
    <location>
        <begin position="1212"/>
        <end position="1227"/>
    </location>
</feature>
<dbReference type="Gene3D" id="3.40.50.10810">
    <property type="entry name" value="Tandem AAA-ATPase domain"/>
    <property type="match status" value="1"/>
</dbReference>
<dbReference type="PANTHER" id="PTHR35116">
    <property type="entry name" value="HELICASE PROTEIN MOM1"/>
    <property type="match status" value="1"/>
</dbReference>
<dbReference type="GO" id="GO:0016787">
    <property type="term" value="F:hydrolase activity"/>
    <property type="evidence" value="ECO:0007669"/>
    <property type="project" value="UniProtKB-KW"/>
</dbReference>
<keyword evidence="13" id="KW-1185">Reference proteome</keyword>
<dbReference type="Pfam" id="PF00271">
    <property type="entry name" value="Helicase_C"/>
    <property type="match status" value="1"/>
</dbReference>
<dbReference type="InterPro" id="IPR013083">
    <property type="entry name" value="Znf_RING/FYVE/PHD"/>
</dbReference>
<evidence type="ECO:0000256" key="6">
    <source>
        <dbReference type="PROSITE-ProRule" id="PRU00146"/>
    </source>
</evidence>
<dbReference type="InterPro" id="IPR001650">
    <property type="entry name" value="Helicase_C-like"/>
</dbReference>
<feature type="compositionally biased region" description="Polar residues" evidence="8">
    <location>
        <begin position="143"/>
        <end position="152"/>
    </location>
</feature>
<evidence type="ECO:0000256" key="5">
    <source>
        <dbReference type="ARBA" id="ARBA00022833"/>
    </source>
</evidence>
<dbReference type="InterPro" id="IPR000330">
    <property type="entry name" value="SNF2_N"/>
</dbReference>
<evidence type="ECO:0000313" key="12">
    <source>
        <dbReference type="EMBL" id="CAL5045143.1"/>
    </source>
</evidence>
<dbReference type="Gene3D" id="3.30.40.10">
    <property type="entry name" value="Zinc/RING finger domain, C3HC4 (zinc finger)"/>
    <property type="match status" value="1"/>
</dbReference>
<feature type="compositionally biased region" description="Polar residues" evidence="8">
    <location>
        <begin position="1771"/>
        <end position="1798"/>
    </location>
</feature>
<reference evidence="12" key="1">
    <citation type="submission" date="2024-10" db="EMBL/GenBank/DDBJ databases">
        <authorList>
            <person name="Ryan C."/>
        </authorList>
    </citation>
    <scope>NUCLEOTIDE SEQUENCE [LARGE SCALE GENOMIC DNA]</scope>
</reference>
<feature type="coiled-coil region" evidence="7">
    <location>
        <begin position="1882"/>
        <end position="1913"/>
    </location>
</feature>
<dbReference type="CDD" id="cd18793">
    <property type="entry name" value="SF2_C_SNF"/>
    <property type="match status" value="1"/>
</dbReference>
<dbReference type="Pfam" id="PF00176">
    <property type="entry name" value="SNF2-rel_dom"/>
    <property type="match status" value="1"/>
</dbReference>
<keyword evidence="3 6" id="KW-0863">Zinc-finger</keyword>
<dbReference type="InterPro" id="IPR056882">
    <property type="entry name" value="MOM1_dom"/>
</dbReference>
<feature type="compositionally biased region" description="Polar residues" evidence="8">
    <location>
        <begin position="160"/>
        <end position="172"/>
    </location>
</feature>
<dbReference type="Gene3D" id="3.40.50.300">
    <property type="entry name" value="P-loop containing nucleotide triphosphate hydrolases"/>
    <property type="match status" value="1"/>
</dbReference>
<dbReference type="PANTHER" id="PTHR35116:SF2">
    <property type="entry name" value="ATP-DEPENDENT HELICASE FAMILY PROTEIN-RELATED"/>
    <property type="match status" value="1"/>
</dbReference>
<dbReference type="Pfam" id="PF25029">
    <property type="entry name" value="MOM1"/>
    <property type="match status" value="1"/>
</dbReference>
<keyword evidence="7" id="KW-0175">Coiled coil</keyword>
<feature type="domain" description="Helicase C-terminal" evidence="11">
    <location>
        <begin position="880"/>
        <end position="1042"/>
    </location>
</feature>
<evidence type="ECO:0000313" key="13">
    <source>
        <dbReference type="Proteomes" id="UP001497457"/>
    </source>
</evidence>
<dbReference type="InterPro" id="IPR027417">
    <property type="entry name" value="P-loop_NTPase"/>
</dbReference>
<feature type="compositionally biased region" description="Polar residues" evidence="8">
    <location>
        <begin position="109"/>
        <end position="123"/>
    </location>
</feature>
<evidence type="ECO:0000256" key="2">
    <source>
        <dbReference type="ARBA" id="ARBA00022737"/>
    </source>
</evidence>
<feature type="compositionally biased region" description="Basic and acidic residues" evidence="8">
    <location>
        <begin position="1666"/>
        <end position="1677"/>
    </location>
</feature>
<evidence type="ECO:0000256" key="3">
    <source>
        <dbReference type="ARBA" id="ARBA00022771"/>
    </source>
</evidence>
<organism evidence="12 13">
    <name type="scientific">Urochloa decumbens</name>
    <dbReference type="NCBI Taxonomy" id="240449"/>
    <lineage>
        <taxon>Eukaryota</taxon>
        <taxon>Viridiplantae</taxon>
        <taxon>Streptophyta</taxon>
        <taxon>Embryophyta</taxon>
        <taxon>Tracheophyta</taxon>
        <taxon>Spermatophyta</taxon>
        <taxon>Magnoliopsida</taxon>
        <taxon>Liliopsida</taxon>
        <taxon>Poales</taxon>
        <taxon>Poaceae</taxon>
        <taxon>PACMAD clade</taxon>
        <taxon>Panicoideae</taxon>
        <taxon>Panicodae</taxon>
        <taxon>Paniceae</taxon>
        <taxon>Melinidinae</taxon>
        <taxon>Urochloa</taxon>
    </lineage>
</organism>
<evidence type="ECO:0000259" key="9">
    <source>
        <dbReference type="PROSITE" id="PS50013"/>
    </source>
</evidence>
<feature type="compositionally biased region" description="Low complexity" evidence="8">
    <location>
        <begin position="13"/>
        <end position="36"/>
    </location>
</feature>
<keyword evidence="1" id="KW-0479">Metal-binding</keyword>
<accession>A0ABC9DWE7</accession>
<feature type="compositionally biased region" description="Gly residues" evidence="8">
    <location>
        <begin position="1"/>
        <end position="12"/>
    </location>
</feature>
<name>A0ABC9DWE7_9POAL</name>
<feature type="compositionally biased region" description="Polar residues" evidence="8">
    <location>
        <begin position="1806"/>
        <end position="1839"/>
    </location>
</feature>
<dbReference type="SMART" id="SM00298">
    <property type="entry name" value="CHROMO"/>
    <property type="match status" value="2"/>
</dbReference>
<dbReference type="Gene3D" id="2.40.50.40">
    <property type="match status" value="2"/>
</dbReference>
<dbReference type="InterPro" id="IPR000953">
    <property type="entry name" value="Chromo/chromo_shadow_dom"/>
</dbReference>
<evidence type="ECO:0000256" key="1">
    <source>
        <dbReference type="ARBA" id="ARBA00022723"/>
    </source>
</evidence>
<protein>
    <recommendedName>
        <fullName evidence="14">Helicase protein MOM1</fullName>
    </recommendedName>
</protein>
<feature type="region of interest" description="Disordered" evidence="8">
    <location>
        <begin position="1661"/>
        <end position="1687"/>
    </location>
</feature>
<feature type="domain" description="PHD-type" evidence="10">
    <location>
        <begin position="343"/>
        <end position="394"/>
    </location>
</feature>
<evidence type="ECO:0000259" key="10">
    <source>
        <dbReference type="PROSITE" id="PS50016"/>
    </source>
</evidence>
<dbReference type="GO" id="GO:0008270">
    <property type="term" value="F:zinc ion binding"/>
    <property type="evidence" value="ECO:0007669"/>
    <property type="project" value="UniProtKB-KW"/>
</dbReference>
<feature type="region of interest" description="Disordered" evidence="8">
    <location>
        <begin position="2023"/>
        <end position="2220"/>
    </location>
</feature>
<evidence type="ECO:0008006" key="14">
    <source>
        <dbReference type="Google" id="ProtNLM"/>
    </source>
</evidence>
<feature type="compositionally biased region" description="Polar residues" evidence="8">
    <location>
        <begin position="41"/>
        <end position="55"/>
    </location>
</feature>
<feature type="compositionally biased region" description="Low complexity" evidence="8">
    <location>
        <begin position="124"/>
        <end position="136"/>
    </location>
</feature>
<dbReference type="InterPro" id="IPR038718">
    <property type="entry name" value="SNF2-like_sf"/>
</dbReference>
<feature type="compositionally biased region" description="Polar residues" evidence="8">
    <location>
        <begin position="2077"/>
        <end position="2088"/>
    </location>
</feature>
<feature type="domain" description="Chromo" evidence="9">
    <location>
        <begin position="488"/>
        <end position="554"/>
    </location>
</feature>
<evidence type="ECO:0000259" key="11">
    <source>
        <dbReference type="PROSITE" id="PS51194"/>
    </source>
</evidence>
<dbReference type="EMBL" id="OZ075144">
    <property type="protein sequence ID" value="CAL5045143.1"/>
    <property type="molecule type" value="Genomic_DNA"/>
</dbReference>
<gene>
    <name evidence="12" type="ORF">URODEC1_LOCUS88673</name>
</gene>
<dbReference type="SUPFAM" id="SSF54160">
    <property type="entry name" value="Chromo domain-like"/>
    <property type="match status" value="2"/>
</dbReference>
<feature type="region of interest" description="Disordered" evidence="8">
    <location>
        <begin position="1195"/>
        <end position="1227"/>
    </location>
</feature>
<proteinExistence type="predicted"/>
<dbReference type="SMART" id="SM00249">
    <property type="entry name" value="PHD"/>
    <property type="match status" value="1"/>
</dbReference>
<dbReference type="PROSITE" id="PS50016">
    <property type="entry name" value="ZF_PHD_2"/>
    <property type="match status" value="1"/>
</dbReference>
<feature type="compositionally biased region" description="Low complexity" evidence="8">
    <location>
        <begin position="74"/>
        <end position="92"/>
    </location>
</feature>
<dbReference type="InterPro" id="IPR019787">
    <property type="entry name" value="Znf_PHD-finger"/>
</dbReference>
<dbReference type="SUPFAM" id="SSF52540">
    <property type="entry name" value="P-loop containing nucleoside triphosphate hydrolases"/>
    <property type="match status" value="2"/>
</dbReference>
<evidence type="ECO:0000256" key="8">
    <source>
        <dbReference type="SAM" id="MobiDB-lite"/>
    </source>
</evidence>
<feature type="compositionally biased region" description="Polar residues" evidence="8">
    <location>
        <begin position="1748"/>
        <end position="1763"/>
    </location>
</feature>
<sequence length="2220" mass="245135">MANTRSGGGGAAESGPPGDGDSPSASAAATRNLANARETRSTTAAVANAQTPNLRRSTRETKGKNKYKPVPAPTSSHRSATRSTRDATATATPVSPDKAKDSTKKSTRVRNNSVSPSPLSNQDSSGTSTSAPTPASTKRKTENNTQTAVTPSKKQKRLMNTKSYIALFSSTEESPKSPALATPLREGDENASTVQTEGDGAVLADEQSNAQEQVSWEPSSLAANKALEGHSSDFHEIPKVVLEGDELKTGSHQSDLVSKSCMHVEMCLLNKAAESMSILEIGEQDAGNSNQNSLPEFQNTDCSAHHEEVVSKAIGDVDSIGIQVASTSRHIEATHCDETDYNDNMCVGCRSSKNSDMLKSCDGKGCKRHYHISCMDSPLRVSLGMWLCIICMKKRLQFGIYSVSEGIESLWDVKEGANSKQYFVKYKNLAHVHNQWVSESDIVDSTLQGRDLISKFSKRIHKEKTIKWKQEWAEPHRLLKRRPLMPAKEAEAFFNSLSEKLAYCNAEWLVKWKDLGYEHATWELETSSFLCTPEAEELKRSYENRREAARRVSDPAKVDKVKGGIFQKLKRLPDGCPPGLDDDHLSSLNQLLEFWHNSRGAIFIDDQERVIKTILFVTSILPHICRPLLIVSTSSSLSLWETKFSRLTASINIVVHNGEKDVRKSIRDLEFYDGSVMFQVLLSHPGAILEDIEAVKQISWEAVMVDDCQNSGVSKFLEQLKRLPTNFRMVLLSSSLKENIPEYINLLSFINPDENGTSSVSNGVSFDSAGTLAVLKAKLARYVAFERKADSSKQEYWVPCHLSPVQLEMYCYTLLSNSPALRSHLKTDSVGALRNILVSLRKCCDHPYLVDQMLQTSLTEGHPVTDILDIGVRSCGKLLLLDKMLQKIRIEGLRVLILSQSGGGSGNPMGDILDDFIRQRFGFESYERVERCLLLQKKQAAMDMFNNKRKGRFIFLIDSRACGPSIKLSSVDAIIIYGSDWNPVNDLRAIQRISMESPSERVPIFRLYSSCTVEEKALILAKHDHILDSNMNITPSLSHCLLSWGASFLFNRLEEFQNPSYSCKGSDADELFVDKVASEFSTKLPNKVELNAEMDNAAISRAYLRGFIYSRDTAVVGERKEITSVDGDLPKFWAYWSSLLHGRSPRWQYISEPAQRSRRKMQNIEEQSKNTEEQLEVPTEEIEEAKIKRRRIGEVMDSSPKVPPGKNKDTVLSRNNAPSSSHQISVGDTWQELERNNLHGTQKGLHVQLKPELSKLYELLQLPENVKSKCEELLEYTLKNRQIIPEPKGIMHAFNIALCWRAASLLKNKISRTESLTLAVKNLNYDCTEDLAEYVYGKLKILKKKFARREGETSKQNHTASVSNISTCEQETSVKLRNDELIPSQETSIDGNFETGSHGEATGDFGTGEKELLSDPGTCREGCLSRDELLSRIMDKRIKLVDNIFFLRGETIQVKHSNEILFLDRHRQKDVAKLREACSLVVEHLRRSQNHIAQEDRDGEIKQVIKWFTMLLYAFLEHIKCQRNRLDMQQSATWTKESQLKEEILQAAKSGQLDHNFDQHIPLPDSEFAMDEFSHFREVVVCCHVHAAVVTPLSLDDNSAMEITLVRSVNASEVIEEAHNRPAKVLTECPASEVASLSVNGICGVSDGIDSQGDASLAVHSLKPSGGDRRRTEHVEESTVGVPLQGGTSESVVDTAVEVDAENRNTVFADPPHFDTPPLTARSTQATLPVSGEVDILNNPVTQCAQQSLVSSHLPQGESQQADLSGVASDQPLQSVTQNAQQSLMSSQLPQGESQQADLSGVASDQPLQSERQQSIPVSNNLLERTQPDQSQSSLQTEVSPGPMQSAELFPLASMMFNQPPIDAEPLTNELHRLSLYVDTVNKTHEQKKTQLQMECSEEIEKVKRKYDLLIEEHDSTHLQQKKTLDDFYEKVLRNQSLAEDFRAKFISPSATQAAARAHTPPICQTPQTSQQVPMRPSVVGPPASAIALTSACRPPVLRLRVQAPQMGQLSSSLSQLSHSSMPSAQVVQPPPMIPGNLFRATSATRGRMPPPRGSYGVQSELAPRAPAPHLQFKSPRANSMPNQQQLGTARVEATSPRTQPVLAANSSPSDSRMGPGATSGMSSLHSALPATSLPSSSHTSHQAQRVPPAPNPALQVAAPPCSNTATPSITTGMQLSDSGSLSQDAWLTANLGSSGDPPRATAPATNGSGIDVVCLSDDE</sequence>
<evidence type="ECO:0000256" key="4">
    <source>
        <dbReference type="ARBA" id="ARBA00022801"/>
    </source>
</evidence>
<dbReference type="PROSITE" id="PS50013">
    <property type="entry name" value="CHROMO_2"/>
    <property type="match status" value="1"/>
</dbReference>
<dbReference type="InterPro" id="IPR039322">
    <property type="entry name" value="MOM1"/>
</dbReference>
<feature type="compositionally biased region" description="Basic and acidic residues" evidence="8">
    <location>
        <begin position="1162"/>
        <end position="1172"/>
    </location>
</feature>
<dbReference type="Proteomes" id="UP001497457">
    <property type="component" value="Chromosome 34rd"/>
</dbReference>
<feature type="compositionally biased region" description="Polar residues" evidence="8">
    <location>
        <begin position="2162"/>
        <end position="2194"/>
    </location>
</feature>
<feature type="compositionally biased region" description="Low complexity" evidence="8">
    <location>
        <begin position="2123"/>
        <end position="2142"/>
    </location>
</feature>
<dbReference type="InterPro" id="IPR049730">
    <property type="entry name" value="SNF2/RAD54-like_C"/>
</dbReference>
<keyword evidence="4" id="KW-0378">Hydrolase</keyword>
<evidence type="ECO:0000256" key="7">
    <source>
        <dbReference type="SAM" id="Coils"/>
    </source>
</evidence>